<dbReference type="GO" id="GO:0016874">
    <property type="term" value="F:ligase activity"/>
    <property type="evidence" value="ECO:0007669"/>
    <property type="project" value="UniProtKB-KW"/>
</dbReference>
<dbReference type="PANTHER" id="PTHR43845">
    <property type="entry name" value="BLR5969 PROTEIN"/>
    <property type="match status" value="1"/>
</dbReference>
<evidence type="ECO:0000313" key="2">
    <source>
        <dbReference type="Proteomes" id="UP000199662"/>
    </source>
</evidence>
<name>A0A1H6TK64_9FIRM</name>
<keyword evidence="1" id="KW-0436">Ligase</keyword>
<proteinExistence type="predicted"/>
<dbReference type="InterPro" id="IPR042099">
    <property type="entry name" value="ANL_N_sf"/>
</dbReference>
<dbReference type="Gene3D" id="3.40.50.12780">
    <property type="entry name" value="N-terminal domain of ligase-like"/>
    <property type="match status" value="1"/>
</dbReference>
<protein>
    <submittedName>
        <fullName evidence="1">Phenylacetate-CoA ligase</fullName>
    </submittedName>
</protein>
<dbReference type="AlphaFoldDB" id="A0A1H6TK64"/>
<keyword evidence="2" id="KW-1185">Reference proteome</keyword>
<dbReference type="SUPFAM" id="SSF56801">
    <property type="entry name" value="Acetyl-CoA synthetase-like"/>
    <property type="match status" value="1"/>
</dbReference>
<dbReference type="RefSeq" id="WP_019554220.1">
    <property type="nucleotide sequence ID" value="NZ_FNZK01000001.1"/>
</dbReference>
<accession>A0A1H6TK64</accession>
<organism evidence="1 2">
    <name type="scientific">Propionispira arboris</name>
    <dbReference type="NCBI Taxonomy" id="84035"/>
    <lineage>
        <taxon>Bacteria</taxon>
        <taxon>Bacillati</taxon>
        <taxon>Bacillota</taxon>
        <taxon>Negativicutes</taxon>
        <taxon>Selenomonadales</taxon>
        <taxon>Selenomonadaceae</taxon>
        <taxon>Propionispira</taxon>
    </lineage>
</organism>
<evidence type="ECO:0000313" key="1">
    <source>
        <dbReference type="EMBL" id="SEI77557.1"/>
    </source>
</evidence>
<dbReference type="PANTHER" id="PTHR43845:SF1">
    <property type="entry name" value="BLR5969 PROTEIN"/>
    <property type="match status" value="1"/>
</dbReference>
<dbReference type="Proteomes" id="UP000199662">
    <property type="component" value="Unassembled WGS sequence"/>
</dbReference>
<sequence>MYSNQKIETMPRELMTQLQTERLRKTMKWAYEKSPFYHEKMNSMGLTDQSIQTLDDLKKMPFTTQNDLIVNSPFGFLTVPISGTIRMRIVGRNFNIARAYTNADVGRNVEMMTRCLMAGGVTKGTIMEVIDEYSDENALSVQYAAEVLGATVIPSPLTNLERAITMMNQFGVDAIVSNPKQLLQLIINAQAFENDIKGMPLTAIFCMNDLLRNNMDTHLKSRIGAKIYNMYSPVEFGCAGMLFECEYKCGFHIQEDYFYPEVIRLGDNQAIDENHMGELVITSLALEAMPLIRFRTGQMVMLDQDTCKCGRTLIRLTTP</sequence>
<reference evidence="1 2" key="1">
    <citation type="submission" date="2016-10" db="EMBL/GenBank/DDBJ databases">
        <authorList>
            <person name="de Groot N.N."/>
        </authorList>
    </citation>
    <scope>NUCLEOTIDE SEQUENCE [LARGE SCALE GENOMIC DNA]</scope>
    <source>
        <strain evidence="1 2">DSM 2179</strain>
    </source>
</reference>
<dbReference type="EMBL" id="FNZK01000001">
    <property type="protein sequence ID" value="SEI77557.1"/>
    <property type="molecule type" value="Genomic_DNA"/>
</dbReference>
<dbReference type="STRING" id="84035.SAMN05660742_1016"/>
<gene>
    <name evidence="1" type="ORF">SAMN05660742_1016</name>
</gene>